<evidence type="ECO:0000256" key="2">
    <source>
        <dbReference type="ARBA" id="ARBA00007577"/>
    </source>
</evidence>
<feature type="compositionally biased region" description="Basic and acidic residues" evidence="12">
    <location>
        <begin position="63"/>
        <end position="72"/>
    </location>
</feature>
<feature type="transmembrane region" description="Helical" evidence="13">
    <location>
        <begin position="92"/>
        <end position="120"/>
    </location>
</feature>
<name>A0A8B8BTD2_CRAVI</name>
<dbReference type="GO" id="GO:0090374">
    <property type="term" value="P:oligopeptide export from mitochondrion"/>
    <property type="evidence" value="ECO:0007669"/>
    <property type="project" value="TreeGrafter"/>
</dbReference>
<feature type="transmembrane region" description="Helical" evidence="13">
    <location>
        <begin position="271"/>
        <end position="288"/>
    </location>
</feature>
<dbReference type="OrthoDB" id="6500128at2759"/>
<evidence type="ECO:0000256" key="5">
    <source>
        <dbReference type="ARBA" id="ARBA00022737"/>
    </source>
</evidence>
<dbReference type="CDD" id="cd18577">
    <property type="entry name" value="ABC_6TM_Pgp_ABCB1_D1_like"/>
    <property type="match status" value="1"/>
</dbReference>
<evidence type="ECO:0000256" key="1">
    <source>
        <dbReference type="ARBA" id="ARBA00004141"/>
    </source>
</evidence>
<keyword evidence="10 13" id="KW-0472">Membrane</keyword>
<dbReference type="FunFam" id="3.40.50.300:FF:000205">
    <property type="entry name" value="ABC transporter B family member 4"/>
    <property type="match status" value="1"/>
</dbReference>
<feature type="transmembrane region" description="Helical" evidence="13">
    <location>
        <begin position="193"/>
        <end position="217"/>
    </location>
</feature>
<feature type="domain" description="ABC transporter" evidence="14">
    <location>
        <begin position="471"/>
        <end position="707"/>
    </location>
</feature>
<gene>
    <name evidence="17 18 19" type="primary">LOC111112991</name>
</gene>
<accession>A0A8B8BTD2</accession>
<dbReference type="Gene3D" id="3.40.50.300">
    <property type="entry name" value="P-loop containing nucleotide triphosphate hydrolases"/>
    <property type="match status" value="2"/>
</dbReference>
<evidence type="ECO:0000256" key="11">
    <source>
        <dbReference type="ARBA" id="ARBA00023180"/>
    </source>
</evidence>
<dbReference type="InterPro" id="IPR036640">
    <property type="entry name" value="ABC1_TM_sf"/>
</dbReference>
<proteinExistence type="inferred from homology"/>
<evidence type="ECO:0000256" key="13">
    <source>
        <dbReference type="SAM" id="Phobius"/>
    </source>
</evidence>
<keyword evidence="5" id="KW-0677">Repeat</keyword>
<evidence type="ECO:0000256" key="12">
    <source>
        <dbReference type="SAM" id="MobiDB-lite"/>
    </source>
</evidence>
<dbReference type="Pfam" id="PF00005">
    <property type="entry name" value="ABC_tran"/>
    <property type="match status" value="2"/>
</dbReference>
<dbReference type="PROSITE" id="PS00211">
    <property type="entry name" value="ABC_TRANSPORTER_1"/>
    <property type="match status" value="2"/>
</dbReference>
<dbReference type="FunFam" id="3.40.50.300:FF:000479">
    <property type="entry name" value="Multidrug resistance protein 1A"/>
    <property type="match status" value="1"/>
</dbReference>
<evidence type="ECO:0000259" key="14">
    <source>
        <dbReference type="PROSITE" id="PS50893"/>
    </source>
</evidence>
<dbReference type="PANTHER" id="PTHR43394:SF27">
    <property type="entry name" value="ATP-DEPENDENT TRANSLOCASE ABCB1-LIKE"/>
    <property type="match status" value="1"/>
</dbReference>
<dbReference type="Gene3D" id="1.20.1560.10">
    <property type="entry name" value="ABC transporter type 1, transmembrane domain"/>
    <property type="match status" value="1"/>
</dbReference>
<dbReference type="FunFam" id="1.20.1560.10:FF:000046">
    <property type="entry name" value="ATP-binding cassette subfamily B member 11"/>
    <property type="match status" value="1"/>
</dbReference>
<dbReference type="SUPFAM" id="SSF52540">
    <property type="entry name" value="P-loop containing nucleoside triphosphate hydrolases"/>
    <property type="match status" value="2"/>
</dbReference>
<evidence type="ECO:0000256" key="8">
    <source>
        <dbReference type="ARBA" id="ARBA00022967"/>
    </source>
</evidence>
<organism evidence="16 19">
    <name type="scientific">Crassostrea virginica</name>
    <name type="common">Eastern oyster</name>
    <dbReference type="NCBI Taxonomy" id="6565"/>
    <lineage>
        <taxon>Eukaryota</taxon>
        <taxon>Metazoa</taxon>
        <taxon>Spiralia</taxon>
        <taxon>Lophotrochozoa</taxon>
        <taxon>Mollusca</taxon>
        <taxon>Bivalvia</taxon>
        <taxon>Autobranchia</taxon>
        <taxon>Pteriomorphia</taxon>
        <taxon>Ostreida</taxon>
        <taxon>Ostreoidea</taxon>
        <taxon>Ostreidae</taxon>
        <taxon>Crassostrea</taxon>
    </lineage>
</organism>
<feature type="region of interest" description="Disordered" evidence="12">
    <location>
        <begin position="1"/>
        <end position="72"/>
    </location>
</feature>
<dbReference type="GO" id="GO:0016887">
    <property type="term" value="F:ATP hydrolysis activity"/>
    <property type="evidence" value="ECO:0007669"/>
    <property type="project" value="InterPro"/>
</dbReference>
<dbReference type="InterPro" id="IPR003593">
    <property type="entry name" value="AAA+_ATPase"/>
</dbReference>
<reference evidence="17 18" key="1">
    <citation type="submission" date="2025-04" db="UniProtKB">
        <authorList>
            <consortium name="RefSeq"/>
        </authorList>
    </citation>
    <scope>IDENTIFICATION</scope>
    <source>
        <tissue evidence="17 18">Whole sample</tissue>
    </source>
</reference>
<evidence type="ECO:0000256" key="7">
    <source>
        <dbReference type="ARBA" id="ARBA00022840"/>
    </source>
</evidence>
<evidence type="ECO:0000313" key="16">
    <source>
        <dbReference type="Proteomes" id="UP000694844"/>
    </source>
</evidence>
<feature type="transmembrane region" description="Helical" evidence="13">
    <location>
        <begin position="373"/>
        <end position="395"/>
    </location>
</feature>
<feature type="transmembrane region" description="Helical" evidence="13">
    <location>
        <begin position="407"/>
        <end position="428"/>
    </location>
</feature>
<evidence type="ECO:0000313" key="17">
    <source>
        <dbReference type="RefSeq" id="XP_022306605.1"/>
    </source>
</evidence>
<feature type="transmembrane region" description="Helical" evidence="13">
    <location>
        <begin position="927"/>
        <end position="944"/>
    </location>
</feature>
<comment type="similarity">
    <text evidence="2">Belongs to the ABC transporter superfamily. ABCB family. Multidrug resistance exporter (TC 3.A.1.201) subfamily.</text>
</comment>
<dbReference type="GO" id="GO:0015421">
    <property type="term" value="F:ABC-type oligopeptide transporter activity"/>
    <property type="evidence" value="ECO:0007669"/>
    <property type="project" value="TreeGrafter"/>
</dbReference>
<feature type="region of interest" description="Disordered" evidence="12">
    <location>
        <begin position="758"/>
        <end position="790"/>
    </location>
</feature>
<keyword evidence="3" id="KW-0813">Transport</keyword>
<evidence type="ECO:0000256" key="6">
    <source>
        <dbReference type="ARBA" id="ARBA00022741"/>
    </source>
</evidence>
<feature type="domain" description="ABC transmembrane type-1" evidence="15">
    <location>
        <begin position="804"/>
        <end position="1091"/>
    </location>
</feature>
<dbReference type="RefSeq" id="XP_022306606.1">
    <property type="nucleotide sequence ID" value="XM_022450898.1"/>
</dbReference>
<dbReference type="InterPro" id="IPR027417">
    <property type="entry name" value="P-loop_NTPase"/>
</dbReference>
<dbReference type="KEGG" id="cvn:111112991"/>
<evidence type="ECO:0000313" key="18">
    <source>
        <dbReference type="RefSeq" id="XP_022306606.1"/>
    </source>
</evidence>
<keyword evidence="7" id="KW-0067">ATP-binding</keyword>
<sequence>MSSQPQLLGYTPTSKDGSAFDSMELNGKGLGKDSEGEDTVATTNGRPASASIADVDTVDVEEKDGKKEEKKEEPQKMVGAIEVFKYADCIDIILMIIGSLCAAIHGASLPCMIIVFGSMIETFVDSKKFEFFLLSLNSTYLQSYGLSIEKLKLEPVLLQPHLTNLTTYYNVTDFSIYNNAVNNDLLSVMTTFAIYYIAIGCGVLVMGYGQVVGWVTAAERQCHRIRISFFTNVMRQEIGWFDTHDSGELSTRLADDINKIHLGIGDKMGTFIQWMAGFFAGFAIGFAYGWKLTLVILAISPLLAGVAILMSKLVSSSSAKELSAYAKAGSVAEEVLGAIRTVAAFGGQSKECTRYNNHLDEAKKNGIKKGITTGWSMGLVMLVVFCSYGLGFWYGAKLIREDSDYDVSNVLIVFFSVLIGAFSLGHAAPSLQSLSTARGAAFVVYALIEQEPKIDSASEEGAKLAKVEGNLTLRNVKFRYPAREDVQVLKDVSLDISRGETVALVGSSGCGKSTIIQLLQRFYDPEEGEIALDGKNIKNLNTKWLRQNIGVVSQEPVLFATTIAENIRYGKEGISQQEIEAAAKMANAHDFIVKLPNKYETLVGERGAQMSGGQKQRIAIARALVKDPKILLLDEATSALDTESESVVQEALDKARAGRTTVVVAHRLSTIKTADKIAGFQEGVIVENGTHEQLMEKKGVYYTLVTNQTQDVDKEGGARDAEEEELIAEFIGEKEKRGLDRQTSHQAKSPLKTQLSIDKVPGVLEEEEEQDKKKKKKKKDPNEPPEVGLGQVLKMNSKEWPYILFGCLAAIGNGGVQPAFAVIFAEILGVFSEPDQEVQERKIELYVGLMCAIGGVSFFTFLIQGYCFGYSGEHLTARLRRLAFKAMLRQDISWFDDHKNTTGALTTRLATDASQVQGISGARMGSIVQSIANLGTAFVIAFIYGWKLTLLIVAFLPFIMIAGALQMKLLQGVAGQNKEALEEAGKTATESIENIRTVASLTKEKKMVENYGDQLKGPYSSSLKKAHLTAIAFSFATGILFFAYAAAFWFGAYLIKQDEMDYTGVFKVFGAIVFGAMALGQASAFAPDAGKAKMSAAHIFQLLNSEPKIDVYSEAGQKDIPVNSRVRFDGLRFRYPTRPDVEVLQGLSLEVDPGETVALVGASGCGKSTTVQLVERFYDPEEGTVYLDNNNIKDLNIQWLRKQIGIVSQEPVLFDCSIAENIAYGDNSREVPMAEIIEAARKANIHNFIQGLPKGYETMCGDKGTQLSGGQKQRVAIARGLVRNPKILLLDEATSALDTESEKIVQEALDKAREGRTCIVIAHRLSTIQNADKICVIKHGQVAEQGRHSELMSKQGIYYRLVTTAQSRGGKS</sequence>
<keyword evidence="11" id="KW-0325">Glycoprotein</keyword>
<evidence type="ECO:0000256" key="10">
    <source>
        <dbReference type="ARBA" id="ARBA00023136"/>
    </source>
</evidence>
<protein>
    <submittedName>
        <fullName evidence="17 18">Multidrug resistance protein 1-like isoform X1</fullName>
    </submittedName>
    <submittedName>
        <fullName evidence="19">Multidrug resistance protein 1-like isoform X2</fullName>
    </submittedName>
</protein>
<dbReference type="InterPro" id="IPR017871">
    <property type="entry name" value="ABC_transporter-like_CS"/>
</dbReference>
<dbReference type="SUPFAM" id="SSF90123">
    <property type="entry name" value="ABC transporter transmembrane region"/>
    <property type="match status" value="2"/>
</dbReference>
<keyword evidence="16" id="KW-1185">Reference proteome</keyword>
<feature type="domain" description="ABC transmembrane type-1" evidence="15">
    <location>
        <begin position="96"/>
        <end position="436"/>
    </location>
</feature>
<feature type="domain" description="ABC transporter" evidence="14">
    <location>
        <begin position="1126"/>
        <end position="1364"/>
    </location>
</feature>
<comment type="subcellular location">
    <subcellularLocation>
        <location evidence="1">Membrane</location>
        <topology evidence="1">Multi-pass membrane protein</topology>
    </subcellularLocation>
</comment>
<dbReference type="RefSeq" id="XP_022306605.1">
    <property type="nucleotide sequence ID" value="XM_022450897.1"/>
</dbReference>
<dbReference type="Pfam" id="PF00664">
    <property type="entry name" value="ABC_membrane"/>
    <property type="match status" value="2"/>
</dbReference>
<evidence type="ECO:0000256" key="9">
    <source>
        <dbReference type="ARBA" id="ARBA00022989"/>
    </source>
</evidence>
<dbReference type="CDD" id="cd03249">
    <property type="entry name" value="ABC_MTABC3_MDL1_MDL2"/>
    <property type="match status" value="2"/>
</dbReference>
<evidence type="ECO:0000256" key="4">
    <source>
        <dbReference type="ARBA" id="ARBA00022692"/>
    </source>
</evidence>
<dbReference type="GO" id="GO:0005743">
    <property type="term" value="C:mitochondrial inner membrane"/>
    <property type="evidence" value="ECO:0007669"/>
    <property type="project" value="TreeGrafter"/>
</dbReference>
<feature type="transmembrane region" description="Helical" evidence="13">
    <location>
        <begin position="845"/>
        <end position="871"/>
    </location>
</feature>
<dbReference type="Proteomes" id="UP000694844">
    <property type="component" value="Chromosome 9"/>
</dbReference>
<keyword evidence="4 13" id="KW-0812">Transmembrane</keyword>
<dbReference type="InterPro" id="IPR011527">
    <property type="entry name" value="ABC1_TM_dom"/>
</dbReference>
<keyword evidence="6" id="KW-0547">Nucleotide-binding</keyword>
<feature type="transmembrane region" description="Helical" evidence="13">
    <location>
        <begin position="802"/>
        <end position="825"/>
    </location>
</feature>
<dbReference type="SMART" id="SM00382">
    <property type="entry name" value="AAA"/>
    <property type="match status" value="2"/>
</dbReference>
<dbReference type="InterPro" id="IPR003439">
    <property type="entry name" value="ABC_transporter-like_ATP-bd"/>
</dbReference>
<feature type="transmembrane region" description="Helical" evidence="13">
    <location>
        <begin position="1028"/>
        <end position="1052"/>
    </location>
</feature>
<keyword evidence="9 13" id="KW-1133">Transmembrane helix</keyword>
<dbReference type="PANTHER" id="PTHR43394">
    <property type="entry name" value="ATP-DEPENDENT PERMEASE MDL1, MITOCHONDRIAL"/>
    <property type="match status" value="1"/>
</dbReference>
<dbReference type="CDD" id="cd18578">
    <property type="entry name" value="ABC_6TM_Pgp_ABCB1_D2_like"/>
    <property type="match status" value="1"/>
</dbReference>
<dbReference type="GeneID" id="111112991"/>
<dbReference type="RefSeq" id="XP_022306607.1">
    <property type="nucleotide sequence ID" value="XM_022450899.1"/>
</dbReference>
<feature type="transmembrane region" description="Helical" evidence="13">
    <location>
        <begin position="1064"/>
        <end position="1086"/>
    </location>
</feature>
<dbReference type="PROSITE" id="PS50929">
    <property type="entry name" value="ABC_TM1F"/>
    <property type="match status" value="2"/>
</dbReference>
<evidence type="ECO:0000256" key="3">
    <source>
        <dbReference type="ARBA" id="ARBA00022448"/>
    </source>
</evidence>
<dbReference type="InterPro" id="IPR039421">
    <property type="entry name" value="Type_1_exporter"/>
</dbReference>
<keyword evidence="8" id="KW-1278">Translocase</keyword>
<feature type="transmembrane region" description="Helical" evidence="13">
    <location>
        <begin position="950"/>
        <end position="970"/>
    </location>
</feature>
<evidence type="ECO:0000313" key="19">
    <source>
        <dbReference type="RefSeq" id="XP_022306607.1"/>
    </source>
</evidence>
<feature type="compositionally biased region" description="Polar residues" evidence="12">
    <location>
        <begin position="1"/>
        <end position="16"/>
    </location>
</feature>
<evidence type="ECO:0000259" key="15">
    <source>
        <dbReference type="PROSITE" id="PS50929"/>
    </source>
</evidence>
<dbReference type="GO" id="GO:0005524">
    <property type="term" value="F:ATP binding"/>
    <property type="evidence" value="ECO:0007669"/>
    <property type="project" value="UniProtKB-KW"/>
</dbReference>
<dbReference type="PROSITE" id="PS50893">
    <property type="entry name" value="ABC_TRANSPORTER_2"/>
    <property type="match status" value="2"/>
</dbReference>